<dbReference type="Pfam" id="PF16924">
    <property type="entry name" value="DpaA_N"/>
    <property type="match status" value="1"/>
</dbReference>
<name>A0A1K1Q1W4_RUMFL</name>
<evidence type="ECO:0000313" key="4">
    <source>
        <dbReference type="Proteomes" id="UP000183461"/>
    </source>
</evidence>
<evidence type="ECO:0000259" key="2">
    <source>
        <dbReference type="Pfam" id="PF16924"/>
    </source>
</evidence>
<dbReference type="Pfam" id="PF02826">
    <property type="entry name" value="2-Hacid_dh_C"/>
    <property type="match status" value="1"/>
</dbReference>
<dbReference type="Gene3D" id="3.40.50.720">
    <property type="entry name" value="NAD(P)-binding Rossmann-like Domain"/>
    <property type="match status" value="2"/>
</dbReference>
<sequence>MTRPKILIAGGDTRQLYCADHLSRDFDIKLIGFDKEYSDLAAKLPFADSSDRGSFDYAVLPAPSLGQDGYIYTPCFSSELTADTIDGFLSGDGIIYAGKTDDRLRRMLPHREIYDYLTREELNLRNAVPTAEGAVQLALEELPVTLNGLKVLIVGMGRIGCALAEILKGFGADITAAVHNPRGAAKARLHGISSVPTKRLRGDYGLIFNTAPKLIFDRELLSRFEPSALFIDLASKPGGIDLTAASKLGIRAIWALGLPGKTAPVTSGEIIADTVCAMIAERGEDSE</sequence>
<organism evidence="3 4">
    <name type="scientific">Ruminococcus flavefaciens</name>
    <dbReference type="NCBI Taxonomy" id="1265"/>
    <lineage>
        <taxon>Bacteria</taxon>
        <taxon>Bacillati</taxon>
        <taxon>Bacillota</taxon>
        <taxon>Clostridia</taxon>
        <taxon>Eubacteriales</taxon>
        <taxon>Oscillospiraceae</taxon>
        <taxon>Ruminococcus</taxon>
    </lineage>
</organism>
<feature type="domain" description="Dipicolinate synthase subunit A N-terminal" evidence="2">
    <location>
        <begin position="5"/>
        <end position="113"/>
    </location>
</feature>
<dbReference type="InterPro" id="IPR036291">
    <property type="entry name" value="NAD(P)-bd_dom_sf"/>
</dbReference>
<protein>
    <submittedName>
        <fullName evidence="3">Dipicolinate synthase subunit A</fullName>
    </submittedName>
</protein>
<dbReference type="InterPro" id="IPR006140">
    <property type="entry name" value="D-isomer_DH_NAD-bd"/>
</dbReference>
<evidence type="ECO:0000259" key="1">
    <source>
        <dbReference type="Pfam" id="PF02826"/>
    </source>
</evidence>
<dbReference type="GO" id="GO:0051287">
    <property type="term" value="F:NAD binding"/>
    <property type="evidence" value="ECO:0007669"/>
    <property type="project" value="InterPro"/>
</dbReference>
<feature type="domain" description="D-isomer specific 2-hydroxyacid dehydrogenase NAD-binding" evidence="1">
    <location>
        <begin position="142"/>
        <end position="234"/>
    </location>
</feature>
<gene>
    <name evidence="3" type="ORF">SAMN02910280_0338</name>
</gene>
<dbReference type="AlphaFoldDB" id="A0A1K1Q1W4"/>
<dbReference type="Proteomes" id="UP000183461">
    <property type="component" value="Unassembled WGS sequence"/>
</dbReference>
<accession>A0A1K1Q1W4</accession>
<dbReference type="EMBL" id="FPIP01000012">
    <property type="protein sequence ID" value="SFW54010.1"/>
    <property type="molecule type" value="Genomic_DNA"/>
</dbReference>
<dbReference type="InterPro" id="IPR031629">
    <property type="entry name" value="DpaA_N"/>
</dbReference>
<reference evidence="3 4" key="1">
    <citation type="submission" date="2016-11" db="EMBL/GenBank/DDBJ databases">
        <authorList>
            <person name="Jaros S."/>
            <person name="Januszkiewicz K."/>
            <person name="Wedrychowicz H."/>
        </authorList>
    </citation>
    <scope>NUCLEOTIDE SEQUENCE [LARGE SCALE GENOMIC DNA]</scope>
    <source>
        <strain evidence="3 4">YL228</strain>
    </source>
</reference>
<dbReference type="SUPFAM" id="SSF51735">
    <property type="entry name" value="NAD(P)-binding Rossmann-fold domains"/>
    <property type="match status" value="1"/>
</dbReference>
<dbReference type="RefSeq" id="WP_072301373.1">
    <property type="nucleotide sequence ID" value="NZ_FPIP01000012.1"/>
</dbReference>
<evidence type="ECO:0000313" key="3">
    <source>
        <dbReference type="EMBL" id="SFW54010.1"/>
    </source>
</evidence>
<proteinExistence type="predicted"/>